<reference evidence="1 2" key="1">
    <citation type="journal article" date="2017" name="Environ. Microbiol.">
        <title>Decay of the glycolytic pathway and adaptation to intranuclear parasitism within Enterocytozoonidae microsporidia.</title>
        <authorList>
            <person name="Wiredu Boakye D."/>
            <person name="Jaroenlak P."/>
            <person name="Prachumwat A."/>
            <person name="Williams T.A."/>
            <person name="Bateman K.S."/>
            <person name="Itsathitphaisarn O."/>
            <person name="Sritunyalucksana K."/>
            <person name="Paszkiewicz K.H."/>
            <person name="Moore K.A."/>
            <person name="Stentiford G.D."/>
            <person name="Williams B.A."/>
        </authorList>
    </citation>
    <scope>NUCLEOTIDE SEQUENCE [LARGE SCALE GENOMIC DNA]</scope>
    <source>
        <strain evidence="1 2">GB1</strain>
    </source>
</reference>
<organism evidence="1 2">
    <name type="scientific">Enterospora canceri</name>
    <dbReference type="NCBI Taxonomy" id="1081671"/>
    <lineage>
        <taxon>Eukaryota</taxon>
        <taxon>Fungi</taxon>
        <taxon>Fungi incertae sedis</taxon>
        <taxon>Microsporidia</taxon>
        <taxon>Enterocytozoonidae</taxon>
        <taxon>Enterospora</taxon>
    </lineage>
</organism>
<dbReference type="EMBL" id="LWDP01000005">
    <property type="protein sequence ID" value="ORD94999.1"/>
    <property type="molecule type" value="Genomic_DNA"/>
</dbReference>
<evidence type="ECO:0000313" key="1">
    <source>
        <dbReference type="EMBL" id="ORD94999.1"/>
    </source>
</evidence>
<protein>
    <submittedName>
        <fullName evidence="1">Uncharacterized protein</fullName>
    </submittedName>
</protein>
<dbReference type="AlphaFoldDB" id="A0A1Y1S9Y8"/>
<evidence type="ECO:0000313" key="2">
    <source>
        <dbReference type="Proteomes" id="UP000192639"/>
    </source>
</evidence>
<dbReference type="VEuPathDB" id="MicrosporidiaDB:ECANGB1_1658"/>
<gene>
    <name evidence="1" type="ORF">ECANGB1_1658</name>
</gene>
<proteinExistence type="predicted"/>
<accession>A0A1Y1S9Y8</accession>
<dbReference type="Proteomes" id="UP000192639">
    <property type="component" value="Unassembled WGS sequence"/>
</dbReference>
<comment type="caution">
    <text evidence="1">The sequence shown here is derived from an EMBL/GenBank/DDBJ whole genome shotgun (WGS) entry which is preliminary data.</text>
</comment>
<sequence>MFYSFIGICLTAEANPNTKKVMCVGVSYRRCNQTASPRKRKPVFFEPIEEVAVESDDGNYITMTSPEMAKKTSPIVNNPLYANQEVIDCNRSIDSGFTSEPNTPRNEVSECNLWQYSTLPICQTPHLCNSVERMFSLVQQNTKMLTEHIRMQVFDTRETLNRIIELKEMVSKPIKKKQKRLSKGRVIEKLKGLNILGVCY</sequence>
<name>A0A1Y1S9Y8_9MICR</name>
<keyword evidence="2" id="KW-1185">Reference proteome</keyword>